<dbReference type="OrthoDB" id="1639296at2759"/>
<sequence length="110" mass="13022">MACSNKLNENRIWVEQDIINSIPTPHIRIYTKSDRSQLVNYYYGCYDLLQYPLLFPYGQSGWHCGIKKIKHSCDTSIQIYCEQEQLPSVMNLEWERNKSLSFALIHFTLE</sequence>
<comment type="caution">
    <text evidence="1">The sequence shown here is derived from an EMBL/GenBank/DDBJ whole genome shotgun (WGS) entry which is preliminary data.</text>
</comment>
<reference evidence="1 2" key="1">
    <citation type="submission" date="2020-09" db="EMBL/GenBank/DDBJ databases">
        <title>De no assembly of potato wild relative species, Solanum commersonii.</title>
        <authorList>
            <person name="Cho K."/>
        </authorList>
    </citation>
    <scope>NUCLEOTIDE SEQUENCE [LARGE SCALE GENOMIC DNA]</scope>
    <source>
        <strain evidence="1">LZ3.2</strain>
        <tissue evidence="1">Leaf</tissue>
    </source>
</reference>
<dbReference type="AlphaFoldDB" id="A0A9J5ZTE3"/>
<evidence type="ECO:0000313" key="2">
    <source>
        <dbReference type="Proteomes" id="UP000824120"/>
    </source>
</evidence>
<protein>
    <submittedName>
        <fullName evidence="1">Uncharacterized protein</fullName>
    </submittedName>
</protein>
<proteinExistence type="predicted"/>
<accession>A0A9J5ZTE3</accession>
<name>A0A9J5ZTE3_SOLCO</name>
<organism evidence="1 2">
    <name type="scientific">Solanum commersonii</name>
    <name type="common">Commerson's wild potato</name>
    <name type="synonym">Commerson's nightshade</name>
    <dbReference type="NCBI Taxonomy" id="4109"/>
    <lineage>
        <taxon>Eukaryota</taxon>
        <taxon>Viridiplantae</taxon>
        <taxon>Streptophyta</taxon>
        <taxon>Embryophyta</taxon>
        <taxon>Tracheophyta</taxon>
        <taxon>Spermatophyta</taxon>
        <taxon>Magnoliopsida</taxon>
        <taxon>eudicotyledons</taxon>
        <taxon>Gunneridae</taxon>
        <taxon>Pentapetalae</taxon>
        <taxon>asterids</taxon>
        <taxon>lamiids</taxon>
        <taxon>Solanales</taxon>
        <taxon>Solanaceae</taxon>
        <taxon>Solanoideae</taxon>
        <taxon>Solaneae</taxon>
        <taxon>Solanum</taxon>
    </lineage>
</organism>
<keyword evidence="2" id="KW-1185">Reference proteome</keyword>
<dbReference type="EMBL" id="JACXVP010000003">
    <property type="protein sequence ID" value="KAG5615456.1"/>
    <property type="molecule type" value="Genomic_DNA"/>
</dbReference>
<evidence type="ECO:0000313" key="1">
    <source>
        <dbReference type="EMBL" id="KAG5615456.1"/>
    </source>
</evidence>
<gene>
    <name evidence="1" type="ORF">H5410_015280</name>
</gene>
<dbReference type="Proteomes" id="UP000824120">
    <property type="component" value="Chromosome 3"/>
</dbReference>